<dbReference type="Proteomes" id="UP000265703">
    <property type="component" value="Unassembled WGS sequence"/>
</dbReference>
<evidence type="ECO:0000256" key="2">
    <source>
        <dbReference type="SAM" id="Coils"/>
    </source>
</evidence>
<dbReference type="GO" id="GO:0005694">
    <property type="term" value="C:chromosome"/>
    <property type="evidence" value="ECO:0007669"/>
    <property type="project" value="TreeGrafter"/>
</dbReference>
<keyword evidence="2" id="KW-0175">Coiled coil</keyword>
<evidence type="ECO:0000313" key="4">
    <source>
        <dbReference type="Proteomes" id="UP000265703"/>
    </source>
</evidence>
<gene>
    <name evidence="3" type="ORF">C1645_837918</name>
</gene>
<reference evidence="3 4" key="1">
    <citation type="submission" date="2018-06" db="EMBL/GenBank/DDBJ databases">
        <title>Comparative genomics reveals the genomic features of Rhizophagus irregularis, R. cerebriforme, R. diaphanum and Gigaspora rosea, and their symbiotic lifestyle signature.</title>
        <authorList>
            <person name="Morin E."/>
            <person name="San Clemente H."/>
            <person name="Chen E.C.H."/>
            <person name="De La Providencia I."/>
            <person name="Hainaut M."/>
            <person name="Kuo A."/>
            <person name="Kohler A."/>
            <person name="Murat C."/>
            <person name="Tang N."/>
            <person name="Roy S."/>
            <person name="Loubradou J."/>
            <person name="Henrissat B."/>
            <person name="Grigoriev I.V."/>
            <person name="Corradi N."/>
            <person name="Roux C."/>
            <person name="Martin F.M."/>
        </authorList>
    </citation>
    <scope>NUCLEOTIDE SEQUENCE [LARGE SCALE GENOMIC DNA]</scope>
    <source>
        <strain evidence="3 4">DAOM 227022</strain>
    </source>
</reference>
<comment type="similarity">
    <text evidence="1">Belongs to the helicase family. RecQ subfamily.</text>
</comment>
<comment type="caution">
    <text evidence="3">The sequence shown here is derived from an EMBL/GenBank/DDBJ whole genome shotgun (WGS) entry which is preliminary data.</text>
</comment>
<dbReference type="OrthoDB" id="2434452at2759"/>
<dbReference type="PANTHER" id="PTHR13710">
    <property type="entry name" value="DNA HELICASE RECQ FAMILY MEMBER"/>
    <property type="match status" value="1"/>
</dbReference>
<dbReference type="SUPFAM" id="SSF52540">
    <property type="entry name" value="P-loop containing nucleoside triphosphate hydrolases"/>
    <property type="match status" value="1"/>
</dbReference>
<dbReference type="EMBL" id="QKYT01000882">
    <property type="protein sequence ID" value="RIA80868.1"/>
    <property type="molecule type" value="Genomic_DNA"/>
</dbReference>
<protein>
    <recommendedName>
        <fullName evidence="5">Helicase ATP-binding domain-containing protein</fullName>
    </recommendedName>
</protein>
<evidence type="ECO:0000313" key="3">
    <source>
        <dbReference type="EMBL" id="RIA80868.1"/>
    </source>
</evidence>
<dbReference type="GO" id="GO:0005634">
    <property type="term" value="C:nucleus"/>
    <property type="evidence" value="ECO:0007669"/>
    <property type="project" value="TreeGrafter"/>
</dbReference>
<dbReference type="PANTHER" id="PTHR13710:SF120">
    <property type="entry name" value="BIFUNCTIONAL 3'-5' EXONUCLEASE_ATP-DEPENDENT HELICASE WRN"/>
    <property type="match status" value="1"/>
</dbReference>
<dbReference type="AlphaFoldDB" id="A0A397S4D9"/>
<dbReference type="GO" id="GO:0009378">
    <property type="term" value="F:four-way junction helicase activity"/>
    <property type="evidence" value="ECO:0007669"/>
    <property type="project" value="TreeGrafter"/>
</dbReference>
<organism evidence="3 4">
    <name type="scientific">Glomus cerebriforme</name>
    <dbReference type="NCBI Taxonomy" id="658196"/>
    <lineage>
        <taxon>Eukaryota</taxon>
        <taxon>Fungi</taxon>
        <taxon>Fungi incertae sedis</taxon>
        <taxon>Mucoromycota</taxon>
        <taxon>Glomeromycotina</taxon>
        <taxon>Glomeromycetes</taxon>
        <taxon>Glomerales</taxon>
        <taxon>Glomeraceae</taxon>
        <taxon>Glomus</taxon>
    </lineage>
</organism>
<dbReference type="Gene3D" id="3.40.50.300">
    <property type="entry name" value="P-loop containing nucleotide triphosphate hydrolases"/>
    <property type="match status" value="2"/>
</dbReference>
<dbReference type="InterPro" id="IPR027417">
    <property type="entry name" value="P-loop_NTPase"/>
</dbReference>
<accession>A0A397S4D9</accession>
<feature type="coiled-coil region" evidence="2">
    <location>
        <begin position="39"/>
        <end position="66"/>
    </location>
</feature>
<name>A0A397S4D9_9GLOM</name>
<sequence length="618" mass="69413">MERKSKELQEDLYLEDNEIIIKEELPIVADGWQGSNKIMQALGVKLTESQNKIHETKNELKIVKKLLCCDKKNDSESDENININHIIEKLIEKGKLGFTILISSNIFLELILKQPCISCCNTDFSNCKSKINVNGLGICITSTYSLCSNVTEYCNEKLGDDFSKCLTGAALVGEEFFQGLYQAANISAENALEAYTYWASGEFIFNGELEEGNYDNSSQQMEHTILIAIAEKVLTILEKYNIKLNVGVDGDLFTNKILALLKVVNQIFADLKHKAKIVRSKIASDRNWKHLEQPIMSYYIRSSNSDTSTPTDKELAWMHTEENPDLTLSTPNLIGVDDNQCKRLLEFLKKITKLKDDQSLITTILCAAGNLIRFSDQDEKNLLATWKQREQKRQVNIAAIEIHNKIQAEKIINQKKQLEGFDYSQGYHEKQWESIILFLSGQNTLAILKTSGGKSLIYAVASILSQELIVIFTPQKALMDDQVIRMGILAAMLYASLEQPPLVQEKIFAEIASGLILPILALSATCLPSDAEIIQSVLEISDMKIIKTSIFYLTIGKCDDMTKALKKNFNPTIIGMYYGKLSSAEQTAIFTNWKNGTIKIMSAISAFGIEMGRARRAE</sequence>
<dbReference type="GO" id="GO:0043138">
    <property type="term" value="F:3'-5' DNA helicase activity"/>
    <property type="evidence" value="ECO:0007669"/>
    <property type="project" value="TreeGrafter"/>
</dbReference>
<evidence type="ECO:0008006" key="5">
    <source>
        <dbReference type="Google" id="ProtNLM"/>
    </source>
</evidence>
<dbReference type="GO" id="GO:0005737">
    <property type="term" value="C:cytoplasm"/>
    <property type="evidence" value="ECO:0007669"/>
    <property type="project" value="TreeGrafter"/>
</dbReference>
<dbReference type="GO" id="GO:0000724">
    <property type="term" value="P:double-strand break repair via homologous recombination"/>
    <property type="evidence" value="ECO:0007669"/>
    <property type="project" value="TreeGrafter"/>
</dbReference>
<dbReference type="STRING" id="658196.A0A397S4D9"/>
<proteinExistence type="inferred from homology"/>
<evidence type="ECO:0000256" key="1">
    <source>
        <dbReference type="ARBA" id="ARBA00005446"/>
    </source>
</evidence>
<keyword evidence="4" id="KW-1185">Reference proteome</keyword>